<dbReference type="AlphaFoldDB" id="A0AAW1BK97"/>
<dbReference type="InterPro" id="IPR026581">
    <property type="entry name" value="TCP10L/CENPJ"/>
</dbReference>
<evidence type="ECO:0000256" key="1">
    <source>
        <dbReference type="ARBA" id="ARBA00005627"/>
    </source>
</evidence>
<organism evidence="3 4">
    <name type="scientific">Crotalus adamanteus</name>
    <name type="common">Eastern diamondback rattlesnake</name>
    <dbReference type="NCBI Taxonomy" id="8729"/>
    <lineage>
        <taxon>Eukaryota</taxon>
        <taxon>Metazoa</taxon>
        <taxon>Chordata</taxon>
        <taxon>Craniata</taxon>
        <taxon>Vertebrata</taxon>
        <taxon>Euteleostomi</taxon>
        <taxon>Lepidosauria</taxon>
        <taxon>Squamata</taxon>
        <taxon>Bifurcata</taxon>
        <taxon>Unidentata</taxon>
        <taxon>Episquamata</taxon>
        <taxon>Toxicofera</taxon>
        <taxon>Serpentes</taxon>
        <taxon>Colubroidea</taxon>
        <taxon>Viperidae</taxon>
        <taxon>Crotalinae</taxon>
        <taxon>Crotalus</taxon>
    </lineage>
</organism>
<dbReference type="GO" id="GO:0005813">
    <property type="term" value="C:centrosome"/>
    <property type="evidence" value="ECO:0007669"/>
    <property type="project" value="TreeGrafter"/>
</dbReference>
<feature type="compositionally biased region" description="Polar residues" evidence="2">
    <location>
        <begin position="83"/>
        <end position="93"/>
    </location>
</feature>
<proteinExistence type="inferred from homology"/>
<comment type="similarity">
    <text evidence="1">Belongs to the TCP10 family.</text>
</comment>
<evidence type="ECO:0000256" key="2">
    <source>
        <dbReference type="SAM" id="MobiDB-lite"/>
    </source>
</evidence>
<feature type="region of interest" description="Disordered" evidence="2">
    <location>
        <begin position="171"/>
        <end position="217"/>
    </location>
</feature>
<feature type="compositionally biased region" description="Polar residues" evidence="2">
    <location>
        <begin position="191"/>
        <end position="206"/>
    </location>
</feature>
<reference evidence="3 4" key="1">
    <citation type="journal article" date="2024" name="Proc. Natl. Acad. Sci. U.S.A.">
        <title>The genetic regulatory architecture and epigenomic basis for age-related changes in rattlesnake venom.</title>
        <authorList>
            <person name="Hogan M.P."/>
            <person name="Holding M.L."/>
            <person name="Nystrom G.S."/>
            <person name="Colston T.J."/>
            <person name="Bartlett D.A."/>
            <person name="Mason A.J."/>
            <person name="Ellsworth S.A."/>
            <person name="Rautsaw R.M."/>
            <person name="Lawrence K.C."/>
            <person name="Strickland J.L."/>
            <person name="He B."/>
            <person name="Fraser P."/>
            <person name="Margres M.J."/>
            <person name="Gilbert D.M."/>
            <person name="Gibbs H.L."/>
            <person name="Parkinson C.L."/>
            <person name="Rokyta D.R."/>
        </authorList>
    </citation>
    <scope>NUCLEOTIDE SEQUENCE [LARGE SCALE GENOMIC DNA]</scope>
    <source>
        <strain evidence="3">DRR0105</strain>
    </source>
</reference>
<dbReference type="PANTHER" id="PTHR10331">
    <property type="entry name" value="T COMPLEX PROTEIN 10"/>
    <property type="match status" value="1"/>
</dbReference>
<dbReference type="EMBL" id="JAOTOJ010000004">
    <property type="protein sequence ID" value="KAK9402430.1"/>
    <property type="molecule type" value="Genomic_DNA"/>
</dbReference>
<dbReference type="GO" id="GO:0060271">
    <property type="term" value="P:cilium assembly"/>
    <property type="evidence" value="ECO:0007669"/>
    <property type="project" value="TreeGrafter"/>
</dbReference>
<dbReference type="GO" id="GO:0015631">
    <property type="term" value="F:tubulin binding"/>
    <property type="evidence" value="ECO:0007669"/>
    <property type="project" value="TreeGrafter"/>
</dbReference>
<dbReference type="Proteomes" id="UP001474421">
    <property type="component" value="Unassembled WGS sequence"/>
</dbReference>
<name>A0AAW1BK97_CROAD</name>
<dbReference type="GO" id="GO:0005814">
    <property type="term" value="C:centriole"/>
    <property type="evidence" value="ECO:0007669"/>
    <property type="project" value="TreeGrafter"/>
</dbReference>
<feature type="compositionally biased region" description="Polar residues" evidence="2">
    <location>
        <begin position="8"/>
        <end position="17"/>
    </location>
</feature>
<protein>
    <submittedName>
        <fullName evidence="3">Centromere protein J</fullName>
    </submittedName>
</protein>
<sequence>MVKDVPAQLTSTETKPGSDQLDDLDEGCCTELLLQKLEQLKELQHHKKELLRRQQMEQIQRLMEEQQNLLSLVAEQQEHTGRTKQSPEQSLQESIEGDSDCEDQRNVEVSKNPTAGKCSEAVNAEERKEKSDYEHHKTQQLAQIEELKKEEARKLQKERKVFEKYAQAARAIPDKKERDEIQHLPALPKSRSGSSMNQIEKSSKINVKSDLPSEGIN</sequence>
<dbReference type="PANTHER" id="PTHR10331:SF23">
    <property type="entry name" value="CENTROMERE PROTEIN J"/>
    <property type="match status" value="1"/>
</dbReference>
<feature type="region of interest" description="Disordered" evidence="2">
    <location>
        <begin position="76"/>
        <end position="144"/>
    </location>
</feature>
<accession>A0AAW1BK97</accession>
<evidence type="ECO:0000313" key="4">
    <source>
        <dbReference type="Proteomes" id="UP001474421"/>
    </source>
</evidence>
<evidence type="ECO:0000313" key="3">
    <source>
        <dbReference type="EMBL" id="KAK9402430.1"/>
    </source>
</evidence>
<feature type="compositionally biased region" description="Basic and acidic residues" evidence="2">
    <location>
        <begin position="124"/>
        <end position="137"/>
    </location>
</feature>
<feature type="compositionally biased region" description="Basic and acidic residues" evidence="2">
    <location>
        <begin position="172"/>
        <end position="182"/>
    </location>
</feature>
<feature type="region of interest" description="Disordered" evidence="2">
    <location>
        <begin position="1"/>
        <end position="23"/>
    </location>
</feature>
<dbReference type="GO" id="GO:0061511">
    <property type="term" value="P:centriole elongation"/>
    <property type="evidence" value="ECO:0007669"/>
    <property type="project" value="TreeGrafter"/>
</dbReference>
<comment type="caution">
    <text evidence="3">The sequence shown here is derived from an EMBL/GenBank/DDBJ whole genome shotgun (WGS) entry which is preliminary data.</text>
</comment>
<gene>
    <name evidence="3" type="ORF">NXF25_010786</name>
</gene>
<keyword evidence="4" id="KW-1185">Reference proteome</keyword>